<feature type="chain" id="PRO_5003553751" evidence="1">
    <location>
        <begin position="34"/>
        <end position="211"/>
    </location>
</feature>
<gene>
    <name evidence="2" type="ORF">OR16_32398</name>
</gene>
<reference evidence="2 3" key="1">
    <citation type="journal article" date="2012" name="J. Bacteriol.">
        <title>De Novo Genome Project of Cupriavidus basilensis OR16.</title>
        <authorList>
            <person name="Cserhati M."/>
            <person name="Kriszt B."/>
            <person name="Szoboszlay S."/>
            <person name="Toth A."/>
            <person name="Szabo I."/>
            <person name="Tancsics A."/>
            <person name="Nagy I."/>
            <person name="Horvath B."/>
            <person name="Nagy I."/>
            <person name="Kukolya J."/>
        </authorList>
    </citation>
    <scope>NUCLEOTIDE SEQUENCE [LARGE SCALE GENOMIC DNA]</scope>
    <source>
        <strain evidence="2 3">OR16</strain>
    </source>
</reference>
<dbReference type="RefSeq" id="WP_006162391.1">
    <property type="nucleotide sequence ID" value="NZ_AHJE01000098.1"/>
</dbReference>
<feature type="signal peptide" evidence="1">
    <location>
        <begin position="1"/>
        <end position="33"/>
    </location>
</feature>
<dbReference type="Proteomes" id="UP000005808">
    <property type="component" value="Unassembled WGS sequence"/>
</dbReference>
<dbReference type="AlphaFoldDB" id="H1SDY5"/>
<keyword evidence="1" id="KW-0732">Signal</keyword>
<organism evidence="2 3">
    <name type="scientific">Cupriavidus basilensis OR16</name>
    <dbReference type="NCBI Taxonomy" id="1127483"/>
    <lineage>
        <taxon>Bacteria</taxon>
        <taxon>Pseudomonadati</taxon>
        <taxon>Pseudomonadota</taxon>
        <taxon>Betaproteobacteria</taxon>
        <taxon>Burkholderiales</taxon>
        <taxon>Burkholderiaceae</taxon>
        <taxon>Cupriavidus</taxon>
    </lineage>
</organism>
<evidence type="ECO:0000313" key="2">
    <source>
        <dbReference type="EMBL" id="EHP39244.1"/>
    </source>
</evidence>
<protein>
    <submittedName>
        <fullName evidence="2">Uncharacterized protein</fullName>
    </submittedName>
</protein>
<dbReference type="Gene3D" id="2.40.160.20">
    <property type="match status" value="1"/>
</dbReference>
<dbReference type="PATRIC" id="fig|1127483.3.peg.6460"/>
<comment type="caution">
    <text evidence="2">The sequence shown here is derived from an EMBL/GenBank/DDBJ whole genome shotgun (WGS) entry which is preliminary data.</text>
</comment>
<proteinExistence type="predicted"/>
<sequence>MDAYPVPGAAKYRLFPRKLLMVFALGASLWAVAARADDSTLPDTPTNTPTNTPIAMPIDAPIDAPIEAPADSAKATPAPAFSPQVWLNAGFFSYHFNHAAHYNAANWGIGADVRVSEDFTLSVGEYRNSMRDHSTYATVTWQPLHLGPVRFGATAGAVRGYPDVNHGGWSPMAAPVISIEYGRVGANLIYVPTMRGKVDGCISLQIKIRVW</sequence>
<evidence type="ECO:0000313" key="3">
    <source>
        <dbReference type="Proteomes" id="UP000005808"/>
    </source>
</evidence>
<accession>H1SDY5</accession>
<name>H1SDY5_9BURK</name>
<dbReference type="EMBL" id="AHJE01000098">
    <property type="protein sequence ID" value="EHP39244.1"/>
    <property type="molecule type" value="Genomic_DNA"/>
</dbReference>
<evidence type="ECO:0000256" key="1">
    <source>
        <dbReference type="SAM" id="SignalP"/>
    </source>
</evidence>